<dbReference type="Gene3D" id="3.40.50.300">
    <property type="entry name" value="P-loop containing nucleotide triphosphate hydrolases"/>
    <property type="match status" value="1"/>
</dbReference>
<protein>
    <recommendedName>
        <fullName evidence="4">Helicase ATP-binding domain-containing protein</fullName>
    </recommendedName>
</protein>
<sequence length="272" mass="31680">MPTIPKYKNWQDFKLRNDPLSNKQKGDRFEVFTKFCLETHPTYKTQLKHVWLLKNVPANVQKYLKLPKADEGIDLIAETKEVTYWAIQCKYKSDETTSVTLKELSTFTSLAFVKCKNIKLGLVCTNTDRRSSKLKGYEGKLQFCTGEFWRSLDKDFFKILYQYMQGKVVLPKAKKPRKHQQRAIENAHQHFIKERNTRGKLIMPCGTGKSLAAFWIAEKMDSKRILIAVPSLALIRQTLQVWLRESYAKGWDVDWITVCSDETVSKIKSDDL</sequence>
<organism evidence="3">
    <name type="scientific">marine metagenome</name>
    <dbReference type="NCBI Taxonomy" id="408172"/>
    <lineage>
        <taxon>unclassified sequences</taxon>
        <taxon>metagenomes</taxon>
        <taxon>ecological metagenomes</taxon>
    </lineage>
</organism>
<dbReference type="AlphaFoldDB" id="A0A382SYG2"/>
<evidence type="ECO:0008006" key="4">
    <source>
        <dbReference type="Google" id="ProtNLM"/>
    </source>
</evidence>
<name>A0A382SYG2_9ZZZZ</name>
<evidence type="ECO:0000313" key="3">
    <source>
        <dbReference type="EMBL" id="SVD14924.1"/>
    </source>
</evidence>
<dbReference type="GO" id="GO:0005524">
    <property type="term" value="F:ATP binding"/>
    <property type="evidence" value="ECO:0007669"/>
    <property type="project" value="InterPro"/>
</dbReference>
<dbReference type="InterPro" id="IPR027417">
    <property type="entry name" value="P-loop_NTPase"/>
</dbReference>
<dbReference type="GO" id="GO:0016787">
    <property type="term" value="F:hydrolase activity"/>
    <property type="evidence" value="ECO:0007669"/>
    <property type="project" value="InterPro"/>
</dbReference>
<feature type="domain" description="Mrr-like" evidence="2">
    <location>
        <begin position="39"/>
        <end position="133"/>
    </location>
</feature>
<proteinExistence type="predicted"/>
<dbReference type="Pfam" id="PF04851">
    <property type="entry name" value="ResIII"/>
    <property type="match status" value="1"/>
</dbReference>
<dbReference type="InterPro" id="IPR006935">
    <property type="entry name" value="Helicase/UvrB_N"/>
</dbReference>
<feature type="non-terminal residue" evidence="3">
    <location>
        <position position="272"/>
    </location>
</feature>
<dbReference type="InterPro" id="IPR039442">
    <property type="entry name" value="Mrr-like_dom"/>
</dbReference>
<evidence type="ECO:0000259" key="1">
    <source>
        <dbReference type="Pfam" id="PF04851"/>
    </source>
</evidence>
<dbReference type="SUPFAM" id="SSF52540">
    <property type="entry name" value="P-loop containing nucleoside triphosphate hydrolases"/>
    <property type="match status" value="1"/>
</dbReference>
<dbReference type="EMBL" id="UINC01132541">
    <property type="protein sequence ID" value="SVD14924.1"/>
    <property type="molecule type" value="Genomic_DNA"/>
</dbReference>
<reference evidence="3" key="1">
    <citation type="submission" date="2018-05" db="EMBL/GenBank/DDBJ databases">
        <authorList>
            <person name="Lanie J.A."/>
            <person name="Ng W.-L."/>
            <person name="Kazmierczak K.M."/>
            <person name="Andrzejewski T.M."/>
            <person name="Davidsen T.M."/>
            <person name="Wayne K.J."/>
            <person name="Tettelin H."/>
            <person name="Glass J.I."/>
            <person name="Rusch D."/>
            <person name="Podicherti R."/>
            <person name="Tsui H.-C.T."/>
            <person name="Winkler M.E."/>
        </authorList>
    </citation>
    <scope>NUCLEOTIDE SEQUENCE</scope>
</reference>
<evidence type="ECO:0000259" key="2">
    <source>
        <dbReference type="Pfam" id="PF13156"/>
    </source>
</evidence>
<feature type="domain" description="Helicase/UvrB N-terminal" evidence="1">
    <location>
        <begin position="174"/>
        <end position="242"/>
    </location>
</feature>
<accession>A0A382SYG2</accession>
<dbReference type="GO" id="GO:0003677">
    <property type="term" value="F:DNA binding"/>
    <property type="evidence" value="ECO:0007669"/>
    <property type="project" value="InterPro"/>
</dbReference>
<dbReference type="Pfam" id="PF13156">
    <property type="entry name" value="Mrr_cat_2"/>
    <property type="match status" value="1"/>
</dbReference>
<gene>
    <name evidence="3" type="ORF">METZ01_LOCUS367778</name>
</gene>